<keyword evidence="2 10" id="KW-0004">4Fe-4S</keyword>
<dbReference type="EC" id="4.1.99.17" evidence="10"/>
<dbReference type="SFLD" id="SFLDG01114">
    <property type="entry name" value="phosphomethylpyrimidine_syntha"/>
    <property type="match status" value="1"/>
</dbReference>
<dbReference type="FunFam" id="3.20.20.540:FF:000001">
    <property type="entry name" value="Phosphomethylpyrimidine synthase"/>
    <property type="match status" value="1"/>
</dbReference>
<evidence type="ECO:0000256" key="9">
    <source>
        <dbReference type="ARBA" id="ARBA00023239"/>
    </source>
</evidence>
<feature type="binding site" evidence="10">
    <location>
        <position position="269"/>
    </location>
    <ligand>
        <name>Zn(2+)</name>
        <dbReference type="ChEBI" id="CHEBI:29105"/>
    </ligand>
</feature>
<organism evidence="11 12">
    <name type="scientific">Pectinatus brassicae</name>
    <dbReference type="NCBI Taxonomy" id="862415"/>
    <lineage>
        <taxon>Bacteria</taxon>
        <taxon>Bacillati</taxon>
        <taxon>Bacillota</taxon>
        <taxon>Negativicutes</taxon>
        <taxon>Selenomonadales</taxon>
        <taxon>Selenomonadaceae</taxon>
        <taxon>Pectinatus</taxon>
    </lineage>
</organism>
<evidence type="ECO:0000256" key="10">
    <source>
        <dbReference type="HAMAP-Rule" id="MF_00089"/>
    </source>
</evidence>
<evidence type="ECO:0000256" key="6">
    <source>
        <dbReference type="ARBA" id="ARBA00022977"/>
    </source>
</evidence>
<keyword evidence="8 10" id="KW-0411">Iron-sulfur</keyword>
<dbReference type="GO" id="GO:0070284">
    <property type="term" value="F:phosphomethylpyrimidine synthase activity"/>
    <property type="evidence" value="ECO:0007669"/>
    <property type="project" value="UniProtKB-EC"/>
</dbReference>
<gene>
    <name evidence="10" type="primary">thiC</name>
    <name evidence="11" type="ORF">HNR32_000874</name>
</gene>
<feature type="binding site" evidence="10">
    <location>
        <begin position="185"/>
        <end position="187"/>
    </location>
    <ligand>
        <name>substrate</name>
    </ligand>
</feature>
<dbReference type="EMBL" id="JACHFH010000008">
    <property type="protein sequence ID" value="MBB5335740.1"/>
    <property type="molecule type" value="Genomic_DNA"/>
</dbReference>
<evidence type="ECO:0000256" key="1">
    <source>
        <dbReference type="ARBA" id="ARBA00003175"/>
    </source>
</evidence>
<dbReference type="SFLD" id="SFLDF00407">
    <property type="entry name" value="phosphomethylpyrimidine_syntha"/>
    <property type="match status" value="1"/>
</dbReference>
<evidence type="ECO:0000256" key="4">
    <source>
        <dbReference type="ARBA" id="ARBA00022723"/>
    </source>
</evidence>
<proteinExistence type="inferred from homology"/>
<dbReference type="RefSeq" id="WP_183860010.1">
    <property type="nucleotide sequence ID" value="NZ_JACHFH010000008.1"/>
</dbReference>
<dbReference type="InterPro" id="IPR038521">
    <property type="entry name" value="ThiC/Bza_core_dom"/>
</dbReference>
<dbReference type="PANTHER" id="PTHR30557">
    <property type="entry name" value="THIAMINE BIOSYNTHESIS PROTEIN THIC"/>
    <property type="match status" value="1"/>
</dbReference>
<evidence type="ECO:0000313" key="12">
    <source>
        <dbReference type="Proteomes" id="UP000559117"/>
    </source>
</evidence>
<comment type="catalytic activity">
    <reaction evidence="10">
        <text>5-amino-1-(5-phospho-beta-D-ribosyl)imidazole + S-adenosyl-L-methionine = 4-amino-2-methyl-5-(phosphooxymethyl)pyrimidine + CO + 5'-deoxyadenosine + formate + L-methionine + 3 H(+)</text>
        <dbReference type="Rhea" id="RHEA:24840"/>
        <dbReference type="ChEBI" id="CHEBI:15378"/>
        <dbReference type="ChEBI" id="CHEBI:15740"/>
        <dbReference type="ChEBI" id="CHEBI:17245"/>
        <dbReference type="ChEBI" id="CHEBI:17319"/>
        <dbReference type="ChEBI" id="CHEBI:57844"/>
        <dbReference type="ChEBI" id="CHEBI:58354"/>
        <dbReference type="ChEBI" id="CHEBI:59789"/>
        <dbReference type="ChEBI" id="CHEBI:137981"/>
        <dbReference type="EC" id="4.1.99.17"/>
    </reaction>
</comment>
<dbReference type="Gene3D" id="3.20.20.540">
    <property type="entry name" value="Radical SAM ThiC family, central domain"/>
    <property type="match status" value="1"/>
</dbReference>
<feature type="binding site" evidence="10">
    <location>
        <position position="127"/>
    </location>
    <ligand>
        <name>substrate</name>
    </ligand>
</feature>
<feature type="binding site" evidence="10">
    <location>
        <begin position="226"/>
        <end position="229"/>
    </location>
    <ligand>
        <name>substrate</name>
    </ligand>
</feature>
<keyword evidence="4 10" id="KW-0479">Metal-binding</keyword>
<feature type="binding site" evidence="10">
    <location>
        <position position="163"/>
    </location>
    <ligand>
        <name>substrate</name>
    </ligand>
</feature>
<feature type="binding site" evidence="10">
    <location>
        <position position="265"/>
    </location>
    <ligand>
        <name>substrate</name>
    </ligand>
</feature>
<dbReference type="SFLD" id="SFLDS00113">
    <property type="entry name" value="Radical_SAM_Phosphomethylpyrim"/>
    <property type="match status" value="1"/>
</dbReference>
<keyword evidence="6 10" id="KW-0784">Thiamine biosynthesis</keyword>
<dbReference type="GO" id="GO:0008270">
    <property type="term" value="F:zinc ion binding"/>
    <property type="evidence" value="ECO:0007669"/>
    <property type="project" value="UniProtKB-UniRule"/>
</dbReference>
<comment type="cofactor">
    <cofactor evidence="10">
        <name>[4Fe-4S] cluster</name>
        <dbReference type="ChEBI" id="CHEBI:49883"/>
    </cofactor>
    <text evidence="10">Binds 1 [4Fe-4S] cluster per subunit. The cluster is coordinated with 3 cysteines and an exchangeable S-adenosyl-L-methionine.</text>
</comment>
<feature type="binding site" evidence="10">
    <location>
        <position position="292"/>
    </location>
    <ligand>
        <name>substrate</name>
    </ligand>
</feature>
<feature type="binding site" evidence="10">
    <location>
        <position position="98"/>
    </location>
    <ligand>
        <name>substrate</name>
    </ligand>
</feature>
<dbReference type="NCBIfam" id="NF009895">
    <property type="entry name" value="PRK13352.1"/>
    <property type="match status" value="1"/>
</dbReference>
<comment type="caution">
    <text evidence="11">The sequence shown here is derived from an EMBL/GenBank/DDBJ whole genome shotgun (WGS) entry which is preliminary data.</text>
</comment>
<dbReference type="PANTHER" id="PTHR30557:SF1">
    <property type="entry name" value="PHOSPHOMETHYLPYRIMIDINE SYNTHASE, CHLOROPLASTIC"/>
    <property type="match status" value="1"/>
</dbReference>
<evidence type="ECO:0000256" key="3">
    <source>
        <dbReference type="ARBA" id="ARBA00022691"/>
    </source>
</evidence>
<evidence type="ECO:0000256" key="8">
    <source>
        <dbReference type="ARBA" id="ARBA00023014"/>
    </source>
</evidence>
<keyword evidence="7 10" id="KW-0408">Iron</keyword>
<feature type="binding site" evidence="10">
    <location>
        <position position="69"/>
    </location>
    <ligand>
        <name>substrate</name>
    </ligand>
</feature>
<name>A0A840UHT1_9FIRM</name>
<keyword evidence="3 10" id="KW-0949">S-adenosyl-L-methionine</keyword>
<sequence>MAYKTQIAAAKQGIITDQMSLVAQKENRTPEWIRDNVAKGTIAIPTNIHHSALSAEGIGDGLKIKINVNLGISGDAKNYDLEMNKVKMAIDMGAESIMDLSNYGKTHEFRKKLIDYSPAMIGTVPMYDALGYLEKDLLKMTADDFLSVLEAHAKEGVDFMTIHAGLNRRAVEGFKRSGRRMNIVSRGGSLLFAWMEMTGNENPFFEHYDKVLEILREHDVTISIGDSLRPGCLDDASDAGQIGELIEIGNLTERAWKADVQVLVEGPGHMAIDEIAANMKLQKRLCHNAPFYVLGPLVTDIAPGYDHITSAIGGAIAASSGANFLCYVTPAEHLRLPDLDDVRNGIIATKIAAHAADIANKLPGARTQDNRMADARHKLDWDAMFDAAIDPEKARRYYESTPPAERHTCSMCGKMCAVRTTNKILDGEKVLFCEENGNCDK</sequence>
<dbReference type="AlphaFoldDB" id="A0A840UHT1"/>
<evidence type="ECO:0000256" key="5">
    <source>
        <dbReference type="ARBA" id="ARBA00022833"/>
    </source>
</evidence>
<dbReference type="UniPathway" id="UPA00060"/>
<dbReference type="GO" id="GO:0005829">
    <property type="term" value="C:cytosol"/>
    <property type="evidence" value="ECO:0007669"/>
    <property type="project" value="TreeGrafter"/>
</dbReference>
<keyword evidence="9 10" id="KW-0456">Lyase</keyword>
<dbReference type="Pfam" id="PF01964">
    <property type="entry name" value="ThiC_Rad_SAM"/>
    <property type="match status" value="1"/>
</dbReference>
<comment type="pathway">
    <text evidence="10">Cofactor biosynthesis; thiamine diphosphate biosynthesis.</text>
</comment>
<dbReference type="InterPro" id="IPR037509">
    <property type="entry name" value="ThiC"/>
</dbReference>
<reference evidence="11 12" key="1">
    <citation type="submission" date="2020-08" db="EMBL/GenBank/DDBJ databases">
        <title>Genomic Encyclopedia of Type Strains, Phase IV (KMG-IV): sequencing the most valuable type-strain genomes for metagenomic binning, comparative biology and taxonomic classification.</title>
        <authorList>
            <person name="Goeker M."/>
        </authorList>
    </citation>
    <scope>NUCLEOTIDE SEQUENCE [LARGE SCALE GENOMIC DNA]</scope>
    <source>
        <strain evidence="11 12">DSM 24661</strain>
    </source>
</reference>
<dbReference type="Gene3D" id="6.10.250.620">
    <property type="match status" value="1"/>
</dbReference>
<dbReference type="GO" id="GO:0051539">
    <property type="term" value="F:4 iron, 4 sulfur cluster binding"/>
    <property type="evidence" value="ECO:0007669"/>
    <property type="project" value="UniProtKB-KW"/>
</dbReference>
<dbReference type="Proteomes" id="UP000559117">
    <property type="component" value="Unassembled WGS sequence"/>
</dbReference>
<feature type="binding site" evidence="10">
    <location>
        <position position="333"/>
    </location>
    <ligand>
        <name>Zn(2+)</name>
        <dbReference type="ChEBI" id="CHEBI:29105"/>
    </ligand>
</feature>
<feature type="binding site" evidence="10">
    <location>
        <position position="412"/>
    </location>
    <ligand>
        <name>[4Fe-4S] cluster</name>
        <dbReference type="ChEBI" id="CHEBI:49883"/>
        <note>4Fe-4S-S-AdoMet</note>
    </ligand>
</feature>
<evidence type="ECO:0000256" key="7">
    <source>
        <dbReference type="ARBA" id="ARBA00023004"/>
    </source>
</evidence>
<keyword evidence="5 10" id="KW-0862">Zinc</keyword>
<feature type="binding site" evidence="10">
    <location>
        <position position="409"/>
    </location>
    <ligand>
        <name>[4Fe-4S] cluster</name>
        <dbReference type="ChEBI" id="CHEBI:49883"/>
        <note>4Fe-4S-S-AdoMet</note>
    </ligand>
</feature>
<accession>A0A840UHT1</accession>
<evidence type="ECO:0000313" key="11">
    <source>
        <dbReference type="EMBL" id="MBB5335740.1"/>
    </source>
</evidence>
<dbReference type="InterPro" id="IPR002817">
    <property type="entry name" value="ThiC/BzaA/B"/>
</dbReference>
<protein>
    <recommendedName>
        <fullName evidence="10">Phosphomethylpyrimidine synthase</fullName>
        <ecNumber evidence="10">4.1.99.17</ecNumber>
    </recommendedName>
    <alternativeName>
        <fullName evidence="10">Hydroxymethylpyrimidine phosphate synthase</fullName>
        <shortName evidence="10">HMP-P synthase</shortName>
        <shortName evidence="10">HMP-phosphate synthase</shortName>
        <shortName evidence="10">HMPP synthase</shortName>
    </alternativeName>
    <alternativeName>
        <fullName evidence="10">Thiamine biosynthesis protein ThiC</fullName>
    </alternativeName>
</protein>
<feature type="binding site" evidence="10">
    <location>
        <position position="416"/>
    </location>
    <ligand>
        <name>[4Fe-4S] cluster</name>
        <dbReference type="ChEBI" id="CHEBI:49883"/>
        <note>4Fe-4S-S-AdoMet</note>
    </ligand>
</feature>
<comment type="function">
    <text evidence="1 10">Catalyzes the synthesis of the hydroxymethylpyrimidine phosphate (HMP-P) moiety of thiamine from aminoimidazole ribotide (AIR) in a radical S-adenosyl-L-methionine (SAM)-dependent reaction.</text>
</comment>
<dbReference type="NCBIfam" id="TIGR00190">
    <property type="entry name" value="thiC"/>
    <property type="match status" value="1"/>
</dbReference>
<dbReference type="GO" id="GO:0009229">
    <property type="term" value="P:thiamine diphosphate biosynthetic process"/>
    <property type="evidence" value="ECO:0007669"/>
    <property type="project" value="UniProtKB-UniRule"/>
</dbReference>
<keyword evidence="12" id="KW-1185">Reference proteome</keyword>
<comment type="similarity">
    <text evidence="10">Belongs to the ThiC family.</text>
</comment>
<dbReference type="HAMAP" id="MF_00089">
    <property type="entry name" value="ThiC"/>
    <property type="match status" value="1"/>
</dbReference>
<dbReference type="GO" id="GO:0009228">
    <property type="term" value="P:thiamine biosynthetic process"/>
    <property type="evidence" value="ECO:0007669"/>
    <property type="project" value="UniProtKB-UniRule"/>
</dbReference>
<evidence type="ECO:0000256" key="2">
    <source>
        <dbReference type="ARBA" id="ARBA00022485"/>
    </source>
</evidence>